<protein>
    <submittedName>
        <fullName evidence="1">Uncharacterized protein</fullName>
    </submittedName>
</protein>
<comment type="caution">
    <text evidence="1">The sequence shown here is derived from an EMBL/GenBank/DDBJ whole genome shotgun (WGS) entry which is preliminary data.</text>
</comment>
<sequence>MTANALKINIAASREHAAGYLYGSSSEDATGKKPDRINEAEHFFANYVVPPCYGIINANAAEKCFSNESVLFPSIFRDPIMLSVCNVLPVNVLISAVHRFFRFLQRKP</sequence>
<name>A0AAV4PMA1_9ARAC</name>
<gene>
    <name evidence="1" type="ORF">CDAR_396501</name>
</gene>
<organism evidence="1 2">
    <name type="scientific">Caerostris darwini</name>
    <dbReference type="NCBI Taxonomy" id="1538125"/>
    <lineage>
        <taxon>Eukaryota</taxon>
        <taxon>Metazoa</taxon>
        <taxon>Ecdysozoa</taxon>
        <taxon>Arthropoda</taxon>
        <taxon>Chelicerata</taxon>
        <taxon>Arachnida</taxon>
        <taxon>Araneae</taxon>
        <taxon>Araneomorphae</taxon>
        <taxon>Entelegynae</taxon>
        <taxon>Araneoidea</taxon>
        <taxon>Araneidae</taxon>
        <taxon>Caerostris</taxon>
    </lineage>
</organism>
<dbReference type="AlphaFoldDB" id="A0AAV4PMA1"/>
<dbReference type="EMBL" id="BPLQ01003121">
    <property type="protein sequence ID" value="GIX98143.1"/>
    <property type="molecule type" value="Genomic_DNA"/>
</dbReference>
<proteinExistence type="predicted"/>
<evidence type="ECO:0000313" key="2">
    <source>
        <dbReference type="Proteomes" id="UP001054837"/>
    </source>
</evidence>
<evidence type="ECO:0000313" key="1">
    <source>
        <dbReference type="EMBL" id="GIX98143.1"/>
    </source>
</evidence>
<keyword evidence="2" id="KW-1185">Reference proteome</keyword>
<dbReference type="Proteomes" id="UP001054837">
    <property type="component" value="Unassembled WGS sequence"/>
</dbReference>
<reference evidence="1 2" key="1">
    <citation type="submission" date="2021-06" db="EMBL/GenBank/DDBJ databases">
        <title>Caerostris darwini draft genome.</title>
        <authorList>
            <person name="Kono N."/>
            <person name="Arakawa K."/>
        </authorList>
    </citation>
    <scope>NUCLEOTIDE SEQUENCE [LARGE SCALE GENOMIC DNA]</scope>
</reference>
<accession>A0AAV4PMA1</accession>